<evidence type="ECO:0000259" key="1">
    <source>
        <dbReference type="Pfam" id="PF20243"/>
    </source>
</evidence>
<dbReference type="EMBL" id="FUZZ01000001">
    <property type="protein sequence ID" value="SKD00096.1"/>
    <property type="molecule type" value="Genomic_DNA"/>
</dbReference>
<name>A0A1T5NI64_9BACT</name>
<evidence type="ECO:0000313" key="3">
    <source>
        <dbReference type="Proteomes" id="UP000190166"/>
    </source>
</evidence>
<dbReference type="Pfam" id="PF20243">
    <property type="entry name" value="MbnP"/>
    <property type="match status" value="1"/>
</dbReference>
<accession>A0A1T5NI64</accession>
<gene>
    <name evidence="2" type="ORF">SAMN05660461_1699</name>
</gene>
<keyword evidence="3" id="KW-1185">Reference proteome</keyword>
<protein>
    <recommendedName>
        <fullName evidence="1">Copper-binding protein MbnP-like domain-containing protein</fullName>
    </recommendedName>
</protein>
<sequence>MILRIFVSYACWFLVITTLFAGMPADPGPVPSLQLSFTHVMGQQPLVRKEVTYTNASGEAFTISRFRYFLSNFSLEAANGSVVTLPPAYFLVDDAIDSSKNIRLDSIPAGEYKSIRFLIGVDSIRNVSGVQTGALAVESGMFWTWNSGYIMAQIEGHSTAVNTPMQEFLFHCGGYKSKDGVLKYVTLPLPQPLTISADKQPRINVTANVEKWFLPDTVSFKKITVIMAPGVKARQVAGNYQHMFNITGISN</sequence>
<dbReference type="InterPro" id="IPR046863">
    <property type="entry name" value="MbnP-like_dom"/>
</dbReference>
<feature type="domain" description="Copper-binding protein MbnP-like" evidence="1">
    <location>
        <begin position="32"/>
        <end position="222"/>
    </location>
</feature>
<dbReference type="Proteomes" id="UP000190166">
    <property type="component" value="Unassembled WGS sequence"/>
</dbReference>
<reference evidence="3" key="1">
    <citation type="submission" date="2017-02" db="EMBL/GenBank/DDBJ databases">
        <authorList>
            <person name="Varghese N."/>
            <person name="Submissions S."/>
        </authorList>
    </citation>
    <scope>NUCLEOTIDE SEQUENCE [LARGE SCALE GENOMIC DNA]</scope>
    <source>
        <strain evidence="3">DSM 18108</strain>
    </source>
</reference>
<organism evidence="2 3">
    <name type="scientific">Chitinophaga ginsengisegetis</name>
    <dbReference type="NCBI Taxonomy" id="393003"/>
    <lineage>
        <taxon>Bacteria</taxon>
        <taxon>Pseudomonadati</taxon>
        <taxon>Bacteroidota</taxon>
        <taxon>Chitinophagia</taxon>
        <taxon>Chitinophagales</taxon>
        <taxon>Chitinophagaceae</taxon>
        <taxon>Chitinophaga</taxon>
    </lineage>
</organism>
<dbReference type="RefSeq" id="WP_079468944.1">
    <property type="nucleotide sequence ID" value="NZ_FUZZ01000001.1"/>
</dbReference>
<dbReference type="STRING" id="393003.SAMN05660461_1699"/>
<proteinExistence type="predicted"/>
<dbReference type="AlphaFoldDB" id="A0A1T5NI64"/>
<evidence type="ECO:0000313" key="2">
    <source>
        <dbReference type="EMBL" id="SKD00096.1"/>
    </source>
</evidence>